<accession>A0AAE3IH11</accession>
<dbReference type="PROSITE" id="PS00659">
    <property type="entry name" value="GLYCOSYL_HYDROL_F5"/>
    <property type="match status" value="1"/>
</dbReference>
<dbReference type="GO" id="GO:0005576">
    <property type="term" value="C:extracellular region"/>
    <property type="evidence" value="ECO:0007669"/>
    <property type="project" value="TreeGrafter"/>
</dbReference>
<reference evidence="11 12" key="1">
    <citation type="journal article" date="2021" name="ISME Commun">
        <title>Automated analysis of genomic sequences facilitates high-throughput and comprehensive description of bacteria.</title>
        <authorList>
            <person name="Hitch T.C.A."/>
        </authorList>
    </citation>
    <scope>NUCLEOTIDE SEQUENCE [LARGE SCALE GENOMIC DNA]</scope>
    <source>
        <strain evidence="11 12">Sanger_31</strain>
    </source>
</reference>
<comment type="similarity">
    <text evidence="1 7">Belongs to the glycosyl hydrolase 5 (cellulase A) family.</text>
</comment>
<dbReference type="PANTHER" id="PTHR31297">
    <property type="entry name" value="GLUCAN ENDO-1,6-BETA-GLUCOSIDASE B"/>
    <property type="match status" value="1"/>
</dbReference>
<comment type="caution">
    <text evidence="11">The sequence shown here is derived from an EMBL/GenBank/DDBJ whole genome shotgun (WGS) entry which is preliminary data.</text>
</comment>
<evidence type="ECO:0000256" key="5">
    <source>
        <dbReference type="ARBA" id="ARBA00023295"/>
    </source>
</evidence>
<evidence type="ECO:0000313" key="12">
    <source>
        <dbReference type="Proteomes" id="UP001208131"/>
    </source>
</evidence>
<dbReference type="GO" id="GO:0008422">
    <property type="term" value="F:beta-glucosidase activity"/>
    <property type="evidence" value="ECO:0007669"/>
    <property type="project" value="TreeGrafter"/>
</dbReference>
<evidence type="ECO:0000256" key="2">
    <source>
        <dbReference type="ARBA" id="ARBA00022801"/>
    </source>
</evidence>
<dbReference type="Pfam" id="PF00150">
    <property type="entry name" value="Cellulase"/>
    <property type="match status" value="1"/>
</dbReference>
<evidence type="ECO:0000256" key="7">
    <source>
        <dbReference type="RuleBase" id="RU361153"/>
    </source>
</evidence>
<feature type="compositionally biased region" description="Low complexity" evidence="8">
    <location>
        <begin position="25"/>
        <end position="38"/>
    </location>
</feature>
<dbReference type="GO" id="GO:0009986">
    <property type="term" value="C:cell surface"/>
    <property type="evidence" value="ECO:0007669"/>
    <property type="project" value="TreeGrafter"/>
</dbReference>
<dbReference type="Gene3D" id="3.20.20.80">
    <property type="entry name" value="Glycosidases"/>
    <property type="match status" value="1"/>
</dbReference>
<dbReference type="PROSITE" id="PS51257">
    <property type="entry name" value="PROKAR_LIPOPROTEIN"/>
    <property type="match status" value="1"/>
</dbReference>
<keyword evidence="4" id="KW-0119">Carbohydrate metabolism</keyword>
<organism evidence="11 12">
    <name type="scientific">Hominimerdicola aceti</name>
    <dbReference type="NCBI Taxonomy" id="2981726"/>
    <lineage>
        <taxon>Bacteria</taxon>
        <taxon>Bacillati</taxon>
        <taxon>Bacillota</taxon>
        <taxon>Clostridia</taxon>
        <taxon>Eubacteriales</taxon>
        <taxon>Oscillospiraceae</taxon>
        <taxon>Hominimerdicola</taxon>
    </lineage>
</organism>
<protein>
    <submittedName>
        <fullName evidence="11">Glycoside hydrolase family 5 protein</fullName>
    </submittedName>
</protein>
<keyword evidence="6" id="KW-0624">Polysaccharide degradation</keyword>
<keyword evidence="3" id="KW-0136">Cellulose degradation</keyword>
<dbReference type="InterPro" id="IPR017853">
    <property type="entry name" value="GH"/>
</dbReference>
<evidence type="ECO:0000256" key="9">
    <source>
        <dbReference type="SAM" id="SignalP"/>
    </source>
</evidence>
<dbReference type="RefSeq" id="WP_267301323.1">
    <property type="nucleotide sequence ID" value="NZ_JAOQJZ010000009.1"/>
</dbReference>
<dbReference type="EMBL" id="JAOQJZ010000009">
    <property type="protein sequence ID" value="MCU6706148.1"/>
    <property type="molecule type" value="Genomic_DNA"/>
</dbReference>
<evidence type="ECO:0000256" key="6">
    <source>
        <dbReference type="ARBA" id="ARBA00023326"/>
    </source>
</evidence>
<evidence type="ECO:0000256" key="8">
    <source>
        <dbReference type="SAM" id="MobiDB-lite"/>
    </source>
</evidence>
<dbReference type="SUPFAM" id="SSF51445">
    <property type="entry name" value="(Trans)glycosidases"/>
    <property type="match status" value="1"/>
</dbReference>
<evidence type="ECO:0000256" key="1">
    <source>
        <dbReference type="ARBA" id="ARBA00005641"/>
    </source>
</evidence>
<evidence type="ECO:0000256" key="3">
    <source>
        <dbReference type="ARBA" id="ARBA00023001"/>
    </source>
</evidence>
<keyword evidence="9" id="KW-0732">Signal</keyword>
<proteinExistence type="inferred from homology"/>
<feature type="region of interest" description="Disordered" evidence="8">
    <location>
        <begin position="24"/>
        <end position="50"/>
    </location>
</feature>
<keyword evidence="2 7" id="KW-0378">Hydrolase</keyword>
<dbReference type="AlphaFoldDB" id="A0AAE3IH11"/>
<keyword evidence="12" id="KW-1185">Reference proteome</keyword>
<gene>
    <name evidence="11" type="ORF">OCV57_09465</name>
</gene>
<feature type="chain" id="PRO_5042138918" evidence="9">
    <location>
        <begin position="23"/>
        <end position="384"/>
    </location>
</feature>
<dbReference type="GO" id="GO:0030245">
    <property type="term" value="P:cellulose catabolic process"/>
    <property type="evidence" value="ECO:0007669"/>
    <property type="project" value="UniProtKB-KW"/>
</dbReference>
<feature type="signal peptide" evidence="9">
    <location>
        <begin position="1"/>
        <end position="22"/>
    </location>
</feature>
<dbReference type="InterPro" id="IPR001547">
    <property type="entry name" value="Glyco_hydro_5"/>
</dbReference>
<sequence>MKIKKLLAAVLSLAMGVSMMTACGSSDSSSKAENDSSATENTQKHTNDPMTVTTAKDLVAQMKVGWNLGNTMDATGGSGLGAETSWGNVETTKLMIDQVKDAGFNVFRLPVSWGTHMDENYTVDEAWMDRVQEIVDYGIDNGMFVILNTHHEEWYMPKKDRADKDIEQLKALWKQICDRFQGYDEHLIFEGVNEPRLRGEGNEWIGDAESREVVNQYAKAFVETVRASGGNNPNRCIMVTPYAASSTKQNMEALEVPQGDDKIIVSIHAYLPYSFALDTAGTDQYTSIDSSITTLFTDINEVFLSKGIPVIIGEFGSVNKANTEARVQCVKDYLSTAKQYGVPCCWWDNGTRIGNGENFGLLNRSEGGWYFPEIVDAIMETVNS</sequence>
<dbReference type="PANTHER" id="PTHR31297:SF41">
    <property type="entry name" value="ENDOGLUCANASE, PUTATIVE (AFU_ORTHOLOGUE AFUA_5G01830)-RELATED"/>
    <property type="match status" value="1"/>
</dbReference>
<evidence type="ECO:0000259" key="10">
    <source>
        <dbReference type="Pfam" id="PF00150"/>
    </source>
</evidence>
<evidence type="ECO:0000256" key="4">
    <source>
        <dbReference type="ARBA" id="ARBA00023277"/>
    </source>
</evidence>
<dbReference type="InterPro" id="IPR018087">
    <property type="entry name" value="Glyco_hydro_5_CS"/>
</dbReference>
<keyword evidence="5 7" id="KW-0326">Glycosidase</keyword>
<dbReference type="InterPro" id="IPR050386">
    <property type="entry name" value="Glycosyl_hydrolase_5"/>
</dbReference>
<evidence type="ECO:0000313" key="11">
    <source>
        <dbReference type="EMBL" id="MCU6706148.1"/>
    </source>
</evidence>
<name>A0AAE3IH11_9FIRM</name>
<feature type="domain" description="Glycoside hydrolase family 5" evidence="10">
    <location>
        <begin position="81"/>
        <end position="350"/>
    </location>
</feature>
<dbReference type="Proteomes" id="UP001208131">
    <property type="component" value="Unassembled WGS sequence"/>
</dbReference>